<protein>
    <submittedName>
        <fullName evidence="1">Uncharacterized protein</fullName>
    </submittedName>
</protein>
<reference evidence="1 2" key="1">
    <citation type="submission" date="2024-03" db="EMBL/GenBank/DDBJ databases">
        <authorList>
            <person name="Martinez-Hernandez J."/>
        </authorList>
    </citation>
    <scope>NUCLEOTIDE SEQUENCE [LARGE SCALE GENOMIC DNA]</scope>
</reference>
<dbReference type="AlphaFoldDB" id="A0AAV1VSR6"/>
<sequence>MRRNAAIERLKSTRDSGSGYNPTNIHMCSRSLTHQSHGAVIYTYFYAHFRGVRMENGESSMVGRISTILDKWQHESSQRQDAPNDLGEYLSHVPRQGTSHRLGVFQAKAYGMDDQDNYVLRLGIWHGLDVWQVESFGMRHVCQDGAQT</sequence>
<gene>
    <name evidence="1" type="ORF">LLUT_LOCUS1012</name>
</gene>
<comment type="caution">
    <text evidence="1">The sequence shown here is derived from an EMBL/GenBank/DDBJ whole genome shotgun (WGS) entry which is preliminary data.</text>
</comment>
<name>A0AAV1VSR6_LUPLU</name>
<dbReference type="EMBL" id="CAXHTB010000001">
    <property type="protein sequence ID" value="CAL0299952.1"/>
    <property type="molecule type" value="Genomic_DNA"/>
</dbReference>
<evidence type="ECO:0000313" key="2">
    <source>
        <dbReference type="Proteomes" id="UP001497480"/>
    </source>
</evidence>
<evidence type="ECO:0000313" key="1">
    <source>
        <dbReference type="EMBL" id="CAL0299952.1"/>
    </source>
</evidence>
<keyword evidence="2" id="KW-1185">Reference proteome</keyword>
<organism evidence="1 2">
    <name type="scientific">Lupinus luteus</name>
    <name type="common">European yellow lupine</name>
    <dbReference type="NCBI Taxonomy" id="3873"/>
    <lineage>
        <taxon>Eukaryota</taxon>
        <taxon>Viridiplantae</taxon>
        <taxon>Streptophyta</taxon>
        <taxon>Embryophyta</taxon>
        <taxon>Tracheophyta</taxon>
        <taxon>Spermatophyta</taxon>
        <taxon>Magnoliopsida</taxon>
        <taxon>eudicotyledons</taxon>
        <taxon>Gunneridae</taxon>
        <taxon>Pentapetalae</taxon>
        <taxon>rosids</taxon>
        <taxon>fabids</taxon>
        <taxon>Fabales</taxon>
        <taxon>Fabaceae</taxon>
        <taxon>Papilionoideae</taxon>
        <taxon>50 kb inversion clade</taxon>
        <taxon>genistoids sensu lato</taxon>
        <taxon>core genistoids</taxon>
        <taxon>Genisteae</taxon>
        <taxon>Lupinus</taxon>
    </lineage>
</organism>
<accession>A0AAV1VSR6</accession>
<proteinExistence type="predicted"/>
<dbReference type="Proteomes" id="UP001497480">
    <property type="component" value="Unassembled WGS sequence"/>
</dbReference>